<evidence type="ECO:0000256" key="1">
    <source>
        <dbReference type="SAM" id="Phobius"/>
    </source>
</evidence>
<dbReference type="KEGG" id="msea:METESE_33660"/>
<keyword evidence="3" id="KW-1185">Reference proteome</keyword>
<keyword evidence="1" id="KW-1133">Transmembrane helix</keyword>
<reference evidence="2" key="1">
    <citation type="journal article" date="2023" name="Int. J. Syst. Evol. Microbiol.">
        <title>Mesoterricola silvestris gen. nov., sp. nov., Mesoterricola sediminis sp. nov., Geothrix oryzae sp. nov., Geothrix edaphica sp. nov., Geothrix rubra sp. nov., and Geothrix limicola sp. nov., six novel members of Acidobacteriota isolated from soils.</title>
        <authorList>
            <person name="Itoh H."/>
            <person name="Sugisawa Y."/>
            <person name="Mise K."/>
            <person name="Xu Z."/>
            <person name="Kuniyasu M."/>
            <person name="Ushijima N."/>
            <person name="Kawano K."/>
            <person name="Kobayashi E."/>
            <person name="Shiratori Y."/>
            <person name="Masuda Y."/>
            <person name="Senoo K."/>
        </authorList>
    </citation>
    <scope>NUCLEOTIDE SEQUENCE</scope>
    <source>
        <strain evidence="2">W786</strain>
    </source>
</reference>
<dbReference type="EMBL" id="AP027081">
    <property type="protein sequence ID" value="BDU78408.1"/>
    <property type="molecule type" value="Genomic_DNA"/>
</dbReference>
<keyword evidence="1" id="KW-0472">Membrane</keyword>
<dbReference type="RefSeq" id="WP_316410693.1">
    <property type="nucleotide sequence ID" value="NZ_AP027081.1"/>
</dbReference>
<organism evidence="2 3">
    <name type="scientific">Mesoterricola sediminis</name>
    <dbReference type="NCBI Taxonomy" id="2927980"/>
    <lineage>
        <taxon>Bacteria</taxon>
        <taxon>Pseudomonadati</taxon>
        <taxon>Acidobacteriota</taxon>
        <taxon>Holophagae</taxon>
        <taxon>Holophagales</taxon>
        <taxon>Holophagaceae</taxon>
        <taxon>Mesoterricola</taxon>
    </lineage>
</organism>
<gene>
    <name evidence="2" type="ORF">METESE_33660</name>
</gene>
<evidence type="ECO:0000313" key="2">
    <source>
        <dbReference type="EMBL" id="BDU78408.1"/>
    </source>
</evidence>
<proteinExistence type="predicted"/>
<keyword evidence="1" id="KW-0812">Transmembrane</keyword>
<feature type="transmembrane region" description="Helical" evidence="1">
    <location>
        <begin position="321"/>
        <end position="343"/>
    </location>
</feature>
<dbReference type="AlphaFoldDB" id="A0AA48HHN9"/>
<name>A0AA48HHN9_9BACT</name>
<dbReference type="Proteomes" id="UP001228113">
    <property type="component" value="Chromosome"/>
</dbReference>
<accession>A0AA48HHN9</accession>
<sequence length="470" mass="51281">MTWLTRHPAQASIRTVLLGSLLILGGWALAVTLGHLQLNWRAHRHAQDRVRASILAESILEMANNLAFERGRAAVLLRRTEIPAPEDLAFLDRRRARSESAWQALQGPLRQGAIPHAADVEARLQEVRALRVRVSEILVRVGQDPALADAWYLAATRAIQAIQKSLEALAQQFEPGDSTIPLALLASTALELRDTVGSESFMALQLISAGSATPAQRERVAEARGRGERLWDEVAQLAEIGHAPALQARVADLRAQWTQVARPLHDAGLADLAQGRAPMPIRRITAVSVPALDGLAALSAAAAQQVRMRAQATMAATQAHLVRHVLVLAGLLLVLAFSFRYVLVHMVQPLEAADQELRRMGALPQLTDGKGSEVERITASTQALGESLARRAEAEAAREATIAELQAALDQIRVLKDILPICARCKKIRNDAGYWEQVESYISTHTDTTFTHGCCPDCAEVLFPRPKREA</sequence>
<protein>
    <submittedName>
        <fullName evidence="2">Uncharacterized protein</fullName>
    </submittedName>
</protein>
<evidence type="ECO:0000313" key="3">
    <source>
        <dbReference type="Proteomes" id="UP001228113"/>
    </source>
</evidence>